<organism evidence="1 2">
    <name type="scientific">Mollisia scopiformis</name>
    <name type="common">Conifer needle endophyte fungus</name>
    <name type="synonym">Phialocephala scopiformis</name>
    <dbReference type="NCBI Taxonomy" id="149040"/>
    <lineage>
        <taxon>Eukaryota</taxon>
        <taxon>Fungi</taxon>
        <taxon>Dikarya</taxon>
        <taxon>Ascomycota</taxon>
        <taxon>Pezizomycotina</taxon>
        <taxon>Leotiomycetes</taxon>
        <taxon>Helotiales</taxon>
        <taxon>Mollisiaceae</taxon>
        <taxon>Mollisia</taxon>
    </lineage>
</organism>
<evidence type="ECO:0000313" key="1">
    <source>
        <dbReference type="EMBL" id="KUJ16858.1"/>
    </source>
</evidence>
<dbReference type="OrthoDB" id="3531154at2759"/>
<dbReference type="GeneID" id="28824706"/>
<sequence>MTSLESSERIKVELEDFISNSKSLAPVRPANHEYPLIILYGQSHLGIPLHHIRLREIEAGREPPEFKACEVLLRGTVRGHVLFQMTIHNSNLKDCILVGCTIYGGKIETSQLKDCHIRMKTIGEYDTSPTIPLLSCCEIEGGSAHHTEIFNSTTNGVDSSRSVIESSLAIYSSLYACELSNCGIYKSKFGNCKVIEGIQESTLEYTLEFRQLPPEIRKMVFSYAIKMDGLSTGLIAALRPDPLLYAEVLETFYKEHIFVLSDENQAAFQSMSKIKLQRVTQICLKDMNNIPTKDASVFFPIGTKLTSIAIEYQGVPVDIQHFHNITKRWFRYFGTVVDFKVVWKEGDFGGLPNPPKGLKIAIQAADMRMGIKSVLTRGKSREEKPIDTRHSNLRPCRPVVVLGPELETFIWTWKGNVLRWNPL</sequence>
<gene>
    <name evidence="1" type="ORF">LY89DRAFT_684885</name>
</gene>
<evidence type="ECO:0000313" key="2">
    <source>
        <dbReference type="Proteomes" id="UP000070700"/>
    </source>
</evidence>
<dbReference type="AlphaFoldDB" id="A0A194X9L6"/>
<dbReference type="RefSeq" id="XP_018071213.1">
    <property type="nucleotide sequence ID" value="XM_018214980.1"/>
</dbReference>
<proteinExistence type="predicted"/>
<reference evidence="1 2" key="1">
    <citation type="submission" date="2015-10" db="EMBL/GenBank/DDBJ databases">
        <title>Full genome of DAOMC 229536 Phialocephala scopiformis, a fungal endophyte of spruce producing the potent anti-insectan compound rugulosin.</title>
        <authorList>
            <consortium name="DOE Joint Genome Institute"/>
            <person name="Walker A.K."/>
            <person name="Frasz S.L."/>
            <person name="Seifert K.A."/>
            <person name="Miller J.D."/>
            <person name="Mondo S.J."/>
            <person name="Labutti K."/>
            <person name="Lipzen A."/>
            <person name="Dockter R."/>
            <person name="Kennedy M."/>
            <person name="Grigoriev I.V."/>
            <person name="Spatafora J.W."/>
        </authorList>
    </citation>
    <scope>NUCLEOTIDE SEQUENCE [LARGE SCALE GENOMIC DNA]</scope>
    <source>
        <strain evidence="1 2">CBS 120377</strain>
    </source>
</reference>
<dbReference type="InParanoid" id="A0A194X9L6"/>
<dbReference type="Proteomes" id="UP000070700">
    <property type="component" value="Unassembled WGS sequence"/>
</dbReference>
<dbReference type="EMBL" id="KQ947415">
    <property type="protein sequence ID" value="KUJ16858.1"/>
    <property type="molecule type" value="Genomic_DNA"/>
</dbReference>
<name>A0A194X9L6_MOLSC</name>
<dbReference type="KEGG" id="psco:LY89DRAFT_684885"/>
<keyword evidence="2" id="KW-1185">Reference proteome</keyword>
<protein>
    <submittedName>
        <fullName evidence="1">Uncharacterized protein</fullName>
    </submittedName>
</protein>
<accession>A0A194X9L6</accession>